<evidence type="ECO:0000313" key="1">
    <source>
        <dbReference type="EMBL" id="CAF2239780.1"/>
    </source>
</evidence>
<protein>
    <submittedName>
        <fullName evidence="1">(rape) hypothetical protein</fullName>
    </submittedName>
</protein>
<reference evidence="1" key="1">
    <citation type="submission" date="2021-01" db="EMBL/GenBank/DDBJ databases">
        <authorList>
            <consortium name="Genoscope - CEA"/>
            <person name="William W."/>
        </authorList>
    </citation>
    <scope>NUCLEOTIDE SEQUENCE</scope>
</reference>
<name>A0A816ZY72_BRANA</name>
<organism evidence="1">
    <name type="scientific">Brassica napus</name>
    <name type="common">Rape</name>
    <dbReference type="NCBI Taxonomy" id="3708"/>
    <lineage>
        <taxon>Eukaryota</taxon>
        <taxon>Viridiplantae</taxon>
        <taxon>Streptophyta</taxon>
        <taxon>Embryophyta</taxon>
        <taxon>Tracheophyta</taxon>
        <taxon>Spermatophyta</taxon>
        <taxon>Magnoliopsida</taxon>
        <taxon>eudicotyledons</taxon>
        <taxon>Gunneridae</taxon>
        <taxon>Pentapetalae</taxon>
        <taxon>rosids</taxon>
        <taxon>malvids</taxon>
        <taxon>Brassicales</taxon>
        <taxon>Brassicaceae</taxon>
        <taxon>Brassiceae</taxon>
        <taxon>Brassica</taxon>
    </lineage>
</organism>
<dbReference type="AlphaFoldDB" id="A0A816ZY72"/>
<gene>
    <name evidence="1" type="ORF">DARMORV10_A08P16920.1</name>
</gene>
<sequence>MKELEFLTNLLSTWIWGARSSVCNVYDTESKEQGPALSELITVEILQKKRVYKNQFRLCHLYQKIIPGNINTIIIKLELSEVGYVFSLSLAKFFCNSTRGNAGKCSFASVV</sequence>
<accession>A0A816ZY72</accession>
<dbReference type="Proteomes" id="UP001295469">
    <property type="component" value="Chromosome A08"/>
</dbReference>
<dbReference type="EMBL" id="HG994362">
    <property type="protein sequence ID" value="CAF2239780.1"/>
    <property type="molecule type" value="Genomic_DNA"/>
</dbReference>
<proteinExistence type="predicted"/>